<evidence type="ECO:0000313" key="2">
    <source>
        <dbReference type="Proteomes" id="UP000792457"/>
    </source>
</evidence>
<sequence>MIVWAGIRKADSRITYSIGKTFVTETEEGGDSRRVVLERNRAYCNLLTRAWHSSDAVSLVV</sequence>
<reference evidence="1" key="1">
    <citation type="submission" date="2013-04" db="EMBL/GenBank/DDBJ databases">
        <authorList>
            <person name="Qu J."/>
            <person name="Murali S.C."/>
            <person name="Bandaranaike D."/>
            <person name="Bellair M."/>
            <person name="Blankenburg K."/>
            <person name="Chao H."/>
            <person name="Dinh H."/>
            <person name="Doddapaneni H."/>
            <person name="Downs B."/>
            <person name="Dugan-Rocha S."/>
            <person name="Elkadiri S."/>
            <person name="Gnanaolivu R.D."/>
            <person name="Hernandez B."/>
            <person name="Javaid M."/>
            <person name="Jayaseelan J.C."/>
            <person name="Lee S."/>
            <person name="Li M."/>
            <person name="Ming W."/>
            <person name="Munidasa M."/>
            <person name="Muniz J."/>
            <person name="Nguyen L."/>
            <person name="Ongeri F."/>
            <person name="Osuji N."/>
            <person name="Pu L.-L."/>
            <person name="Puazo M."/>
            <person name="Qu C."/>
            <person name="Quiroz J."/>
            <person name="Raj R."/>
            <person name="Weissenberger G."/>
            <person name="Xin Y."/>
            <person name="Zou X."/>
            <person name="Han Y."/>
            <person name="Richards S."/>
            <person name="Worley K."/>
            <person name="Muzny D."/>
            <person name="Gibbs R."/>
        </authorList>
    </citation>
    <scope>NUCLEOTIDE SEQUENCE</scope>
    <source>
        <strain evidence="1">Sampled in the wild</strain>
    </source>
</reference>
<reference evidence="1" key="2">
    <citation type="submission" date="2017-10" db="EMBL/GenBank/DDBJ databases">
        <title>Ladona fulva Genome sequencing and assembly.</title>
        <authorList>
            <person name="Murali S."/>
            <person name="Richards S."/>
            <person name="Bandaranaike D."/>
            <person name="Bellair M."/>
            <person name="Blankenburg K."/>
            <person name="Chao H."/>
            <person name="Dinh H."/>
            <person name="Doddapaneni H."/>
            <person name="Dugan-Rocha S."/>
            <person name="Elkadiri S."/>
            <person name="Gnanaolivu R."/>
            <person name="Hernandez B."/>
            <person name="Skinner E."/>
            <person name="Javaid M."/>
            <person name="Lee S."/>
            <person name="Li M."/>
            <person name="Ming W."/>
            <person name="Munidasa M."/>
            <person name="Muniz J."/>
            <person name="Nguyen L."/>
            <person name="Hughes D."/>
            <person name="Osuji N."/>
            <person name="Pu L.-L."/>
            <person name="Puazo M."/>
            <person name="Qu C."/>
            <person name="Quiroz J."/>
            <person name="Raj R."/>
            <person name="Weissenberger G."/>
            <person name="Xin Y."/>
            <person name="Zou X."/>
            <person name="Han Y."/>
            <person name="Worley K."/>
            <person name="Muzny D."/>
            <person name="Gibbs R."/>
        </authorList>
    </citation>
    <scope>NUCLEOTIDE SEQUENCE</scope>
    <source>
        <strain evidence="1">Sampled in the wild</strain>
    </source>
</reference>
<evidence type="ECO:0000313" key="1">
    <source>
        <dbReference type="EMBL" id="KAG8225817.1"/>
    </source>
</evidence>
<gene>
    <name evidence="1" type="ORF">J437_LFUL005624</name>
</gene>
<protein>
    <submittedName>
        <fullName evidence="1">Uncharacterized protein</fullName>
    </submittedName>
</protein>
<comment type="caution">
    <text evidence="1">The sequence shown here is derived from an EMBL/GenBank/DDBJ whole genome shotgun (WGS) entry which is preliminary data.</text>
</comment>
<dbReference type="EMBL" id="KZ308254">
    <property type="protein sequence ID" value="KAG8225817.1"/>
    <property type="molecule type" value="Genomic_DNA"/>
</dbReference>
<proteinExistence type="predicted"/>
<organism evidence="1 2">
    <name type="scientific">Ladona fulva</name>
    <name type="common">Scarce chaser dragonfly</name>
    <name type="synonym">Libellula fulva</name>
    <dbReference type="NCBI Taxonomy" id="123851"/>
    <lineage>
        <taxon>Eukaryota</taxon>
        <taxon>Metazoa</taxon>
        <taxon>Ecdysozoa</taxon>
        <taxon>Arthropoda</taxon>
        <taxon>Hexapoda</taxon>
        <taxon>Insecta</taxon>
        <taxon>Pterygota</taxon>
        <taxon>Palaeoptera</taxon>
        <taxon>Odonata</taxon>
        <taxon>Epiprocta</taxon>
        <taxon>Anisoptera</taxon>
        <taxon>Libelluloidea</taxon>
        <taxon>Libellulidae</taxon>
        <taxon>Ladona</taxon>
    </lineage>
</organism>
<dbReference type="Proteomes" id="UP000792457">
    <property type="component" value="Unassembled WGS sequence"/>
</dbReference>
<accession>A0A8K0NXY7</accession>
<feature type="non-terminal residue" evidence="1">
    <location>
        <position position="1"/>
    </location>
</feature>
<keyword evidence="2" id="KW-1185">Reference proteome</keyword>
<name>A0A8K0NXY7_LADFU</name>
<dbReference type="AlphaFoldDB" id="A0A8K0NXY7"/>